<sequence length="95" mass="10573">MRLRYTRRALRYLHHARAFIGLRDPQAANRVIARIADGVEGLRLHPHRGRPGRIPGTRESVIPGTPDIAAYRIVGDAIEVLAVLHGARQWPGSDP</sequence>
<dbReference type="RefSeq" id="WP_010686107.1">
    <property type="nucleotide sequence ID" value="NZ_CP043538.1"/>
</dbReference>
<gene>
    <name evidence="3" type="ORF">MMSR116_23520</name>
</gene>
<comment type="similarity">
    <text evidence="1">Belongs to the RelE toxin family.</text>
</comment>
<evidence type="ECO:0000313" key="4">
    <source>
        <dbReference type="Proteomes" id="UP000012488"/>
    </source>
</evidence>
<dbReference type="InterPro" id="IPR007712">
    <property type="entry name" value="RelE/ParE_toxin"/>
</dbReference>
<dbReference type="InterPro" id="IPR035093">
    <property type="entry name" value="RelE/ParE_toxin_dom_sf"/>
</dbReference>
<proteinExistence type="inferred from homology"/>
<dbReference type="Pfam" id="PF05016">
    <property type="entry name" value="ParE_toxin"/>
    <property type="match status" value="1"/>
</dbReference>
<protein>
    <submittedName>
        <fullName evidence="3">Type II toxin-antitoxin system RelE/ParE family toxin</fullName>
    </submittedName>
</protein>
<evidence type="ECO:0000256" key="2">
    <source>
        <dbReference type="ARBA" id="ARBA00022649"/>
    </source>
</evidence>
<dbReference type="AlphaFoldDB" id="A0A6B9FPP0"/>
<accession>A0A6B9FPP0</accession>
<dbReference type="Gene3D" id="3.30.2310.20">
    <property type="entry name" value="RelE-like"/>
    <property type="match status" value="1"/>
</dbReference>
<dbReference type="Proteomes" id="UP000012488">
    <property type="component" value="Chromosome"/>
</dbReference>
<evidence type="ECO:0000313" key="3">
    <source>
        <dbReference type="EMBL" id="QGY04550.1"/>
    </source>
</evidence>
<dbReference type="InterPro" id="IPR051803">
    <property type="entry name" value="TA_system_RelE-like_toxin"/>
</dbReference>
<name>A0A6B9FPP0_9HYPH</name>
<dbReference type="OrthoDB" id="595470at2"/>
<dbReference type="PANTHER" id="PTHR33755">
    <property type="entry name" value="TOXIN PARE1-RELATED"/>
    <property type="match status" value="1"/>
</dbReference>
<evidence type="ECO:0000256" key="1">
    <source>
        <dbReference type="ARBA" id="ARBA00006226"/>
    </source>
</evidence>
<organism evidence="3 4">
    <name type="scientific">Methylobacterium mesophilicum SR1.6/6</name>
    <dbReference type="NCBI Taxonomy" id="908290"/>
    <lineage>
        <taxon>Bacteria</taxon>
        <taxon>Pseudomonadati</taxon>
        <taxon>Pseudomonadota</taxon>
        <taxon>Alphaproteobacteria</taxon>
        <taxon>Hyphomicrobiales</taxon>
        <taxon>Methylobacteriaceae</taxon>
        <taxon>Methylobacterium</taxon>
    </lineage>
</organism>
<reference evidence="3 4" key="2">
    <citation type="journal article" date="2013" name="Genome Announc.">
        <title>Draft Genome Sequence of Methylobacterium mesophilicum Strain SR1.6/6, Isolated from Citrus sinensis.</title>
        <authorList>
            <person name="Marinho Almeida D."/>
            <person name="Dini-Andreote F."/>
            <person name="Camargo Neves A.A."/>
            <person name="Juca Ramos R.T."/>
            <person name="Andreote F.D."/>
            <person name="Carneiro A.R."/>
            <person name="Oliveira de Souza Lima A."/>
            <person name="Caracciolo Gomes de Sa P.H."/>
            <person name="Ribeiro Barbosa M.S."/>
            <person name="Araujo W.L."/>
            <person name="Silva A."/>
        </authorList>
    </citation>
    <scope>NUCLEOTIDE SEQUENCE [LARGE SCALE GENOMIC DNA]</scope>
    <source>
        <strain evidence="3 4">SR1.6/6</strain>
    </source>
</reference>
<keyword evidence="2" id="KW-1277">Toxin-antitoxin system</keyword>
<reference evidence="3 4" key="1">
    <citation type="journal article" date="2012" name="Genet. Mol. Biol.">
        <title>Analysis of 16S rRNA and mxaF genes revealing insights into Methylobacterium niche-specific plant association.</title>
        <authorList>
            <person name="Dourado M.N."/>
            <person name="Andreote F.D."/>
            <person name="Dini-Andreote F."/>
            <person name="Conti R."/>
            <person name="Araujo J.M."/>
            <person name="Araujo W.L."/>
        </authorList>
    </citation>
    <scope>NUCLEOTIDE SEQUENCE [LARGE SCALE GENOMIC DNA]</scope>
    <source>
        <strain evidence="3 4">SR1.6/6</strain>
    </source>
</reference>
<dbReference type="PANTHER" id="PTHR33755:SF6">
    <property type="entry name" value="PLASMID STABILIZATION SYSTEM PROTEIN"/>
    <property type="match status" value="1"/>
</dbReference>
<dbReference type="KEGG" id="mmes:MMSR116_23520"/>
<dbReference type="EMBL" id="CP043538">
    <property type="protein sequence ID" value="QGY04550.1"/>
    <property type="molecule type" value="Genomic_DNA"/>
</dbReference>